<gene>
    <name evidence="1" type="ORF">Ahy_A10g047947</name>
</gene>
<keyword evidence="2" id="KW-1185">Reference proteome</keyword>
<accession>A0A445B3V2</accession>
<sequence>MHYTLGFTAYEVVEQVSNSTFNKFVVTYDAVSHEVQCQCLLFESRGILCRYSLSALTFERSKNIKMRHTHIKSSQDEPLLDPKSKRFDDLMFWSHNICVRIRRDDWNSTPSV</sequence>
<reference evidence="1 2" key="1">
    <citation type="submission" date="2019-01" db="EMBL/GenBank/DDBJ databases">
        <title>Sequencing of cultivated peanut Arachis hypogaea provides insights into genome evolution and oil improvement.</title>
        <authorList>
            <person name="Chen X."/>
        </authorList>
    </citation>
    <scope>NUCLEOTIDE SEQUENCE [LARGE SCALE GENOMIC DNA]</scope>
    <source>
        <strain evidence="2">cv. Fuhuasheng</strain>
        <tissue evidence="1">Leaves</tissue>
    </source>
</reference>
<proteinExistence type="predicted"/>
<evidence type="ECO:0000313" key="2">
    <source>
        <dbReference type="Proteomes" id="UP000289738"/>
    </source>
</evidence>
<protein>
    <recommendedName>
        <fullName evidence="3">Protein FAR1-RELATED SEQUENCE</fullName>
    </recommendedName>
</protein>
<name>A0A445B3V2_ARAHY</name>
<organism evidence="1 2">
    <name type="scientific">Arachis hypogaea</name>
    <name type="common">Peanut</name>
    <dbReference type="NCBI Taxonomy" id="3818"/>
    <lineage>
        <taxon>Eukaryota</taxon>
        <taxon>Viridiplantae</taxon>
        <taxon>Streptophyta</taxon>
        <taxon>Embryophyta</taxon>
        <taxon>Tracheophyta</taxon>
        <taxon>Spermatophyta</taxon>
        <taxon>Magnoliopsida</taxon>
        <taxon>eudicotyledons</taxon>
        <taxon>Gunneridae</taxon>
        <taxon>Pentapetalae</taxon>
        <taxon>rosids</taxon>
        <taxon>fabids</taxon>
        <taxon>Fabales</taxon>
        <taxon>Fabaceae</taxon>
        <taxon>Papilionoideae</taxon>
        <taxon>50 kb inversion clade</taxon>
        <taxon>dalbergioids sensu lato</taxon>
        <taxon>Dalbergieae</taxon>
        <taxon>Pterocarpus clade</taxon>
        <taxon>Arachis</taxon>
    </lineage>
</organism>
<evidence type="ECO:0008006" key="3">
    <source>
        <dbReference type="Google" id="ProtNLM"/>
    </source>
</evidence>
<dbReference type="EMBL" id="SDMP01000010">
    <property type="protein sequence ID" value="RYR33363.1"/>
    <property type="molecule type" value="Genomic_DNA"/>
</dbReference>
<dbReference type="AlphaFoldDB" id="A0A445B3V2"/>
<comment type="caution">
    <text evidence="1">The sequence shown here is derived from an EMBL/GenBank/DDBJ whole genome shotgun (WGS) entry which is preliminary data.</text>
</comment>
<dbReference type="Proteomes" id="UP000289738">
    <property type="component" value="Chromosome A10"/>
</dbReference>
<evidence type="ECO:0000313" key="1">
    <source>
        <dbReference type="EMBL" id="RYR33363.1"/>
    </source>
</evidence>